<dbReference type="InterPro" id="IPR050265">
    <property type="entry name" value="Fe/Mn_Superoxide_Dismutase"/>
</dbReference>
<dbReference type="PRINTS" id="PR01703">
    <property type="entry name" value="MNSODISMTASE"/>
</dbReference>
<name>A0ABQ9FCE9_TEGGR</name>
<keyword evidence="10" id="KW-1185">Reference proteome</keyword>
<evidence type="ECO:0000259" key="8">
    <source>
        <dbReference type="Pfam" id="PF00081"/>
    </source>
</evidence>
<comment type="catalytic activity">
    <reaction evidence="7">
        <text>2 superoxide + 2 H(+) = H2O2 + O2</text>
        <dbReference type="Rhea" id="RHEA:20696"/>
        <dbReference type="ChEBI" id="CHEBI:15378"/>
        <dbReference type="ChEBI" id="CHEBI:15379"/>
        <dbReference type="ChEBI" id="CHEBI:16240"/>
        <dbReference type="ChEBI" id="CHEBI:18421"/>
        <dbReference type="EC" id="1.15.1.1"/>
    </reaction>
</comment>
<dbReference type="Proteomes" id="UP001217089">
    <property type="component" value="Unassembled WGS sequence"/>
</dbReference>
<dbReference type="InterPro" id="IPR019831">
    <property type="entry name" value="Mn/Fe_SOD_N"/>
</dbReference>
<organism evidence="9 10">
    <name type="scientific">Tegillarca granosa</name>
    <name type="common">Malaysian cockle</name>
    <name type="synonym">Anadara granosa</name>
    <dbReference type="NCBI Taxonomy" id="220873"/>
    <lineage>
        <taxon>Eukaryota</taxon>
        <taxon>Metazoa</taxon>
        <taxon>Spiralia</taxon>
        <taxon>Lophotrochozoa</taxon>
        <taxon>Mollusca</taxon>
        <taxon>Bivalvia</taxon>
        <taxon>Autobranchia</taxon>
        <taxon>Pteriomorphia</taxon>
        <taxon>Arcoida</taxon>
        <taxon>Arcoidea</taxon>
        <taxon>Arcidae</taxon>
        <taxon>Tegillarca</taxon>
    </lineage>
</organism>
<evidence type="ECO:0000256" key="1">
    <source>
        <dbReference type="ARBA" id="ARBA00002170"/>
    </source>
</evidence>
<comment type="caution">
    <text evidence="9">The sequence shown here is derived from an EMBL/GenBank/DDBJ whole genome shotgun (WGS) entry which is preliminary data.</text>
</comment>
<dbReference type="EC" id="1.15.1.1" evidence="3"/>
<evidence type="ECO:0000313" key="10">
    <source>
        <dbReference type="Proteomes" id="UP001217089"/>
    </source>
</evidence>
<keyword evidence="5" id="KW-0560">Oxidoreductase</keyword>
<dbReference type="SUPFAM" id="SSF46609">
    <property type="entry name" value="Fe,Mn superoxide dismutase (SOD), N-terminal domain"/>
    <property type="match status" value="1"/>
</dbReference>
<dbReference type="EMBL" id="JARBDR010000337">
    <property type="protein sequence ID" value="KAJ8314999.1"/>
    <property type="molecule type" value="Genomic_DNA"/>
</dbReference>
<proteinExistence type="inferred from homology"/>
<reference evidence="9 10" key="1">
    <citation type="submission" date="2022-12" db="EMBL/GenBank/DDBJ databases">
        <title>Chromosome-level genome of Tegillarca granosa.</title>
        <authorList>
            <person name="Kim J."/>
        </authorList>
    </citation>
    <scope>NUCLEOTIDE SEQUENCE [LARGE SCALE GENOMIC DNA]</scope>
    <source>
        <strain evidence="9">Teg-2019</strain>
        <tissue evidence="9">Adductor muscle</tissue>
    </source>
</reference>
<evidence type="ECO:0000256" key="3">
    <source>
        <dbReference type="ARBA" id="ARBA00012682"/>
    </source>
</evidence>
<evidence type="ECO:0000256" key="5">
    <source>
        <dbReference type="ARBA" id="ARBA00023002"/>
    </source>
</evidence>
<dbReference type="Gene3D" id="1.10.287.990">
    <property type="entry name" value="Fe,Mn superoxide dismutase (SOD) domain"/>
    <property type="match status" value="1"/>
</dbReference>
<comment type="function">
    <text evidence="1">Destroys superoxide anion radicals which are normally produced within the cells and which are toxic to biological systems.</text>
</comment>
<dbReference type="InterPro" id="IPR001189">
    <property type="entry name" value="Mn/Fe_SOD"/>
</dbReference>
<comment type="similarity">
    <text evidence="2">Belongs to the iron/manganese superoxide dismutase family.</text>
</comment>
<evidence type="ECO:0000256" key="4">
    <source>
        <dbReference type="ARBA" id="ARBA00022723"/>
    </source>
</evidence>
<sequence>MLSAVSASVAKSILPKTGALGTLVARLKHTLPDLPYDYNALEPYISADIMKLHHQKHHQTYVNNLNAAEEQLAEAMHKGKISQNSQI</sequence>
<evidence type="ECO:0000256" key="6">
    <source>
        <dbReference type="ARBA" id="ARBA00023211"/>
    </source>
</evidence>
<evidence type="ECO:0000256" key="7">
    <source>
        <dbReference type="ARBA" id="ARBA00049204"/>
    </source>
</evidence>
<accession>A0ABQ9FCE9</accession>
<evidence type="ECO:0000313" key="9">
    <source>
        <dbReference type="EMBL" id="KAJ8314999.1"/>
    </source>
</evidence>
<dbReference type="InterPro" id="IPR036324">
    <property type="entry name" value="Mn/Fe_SOD_N_sf"/>
</dbReference>
<dbReference type="PANTHER" id="PTHR11404:SF6">
    <property type="entry name" value="SUPEROXIDE DISMUTASE [MN], MITOCHONDRIAL"/>
    <property type="match status" value="1"/>
</dbReference>
<dbReference type="Pfam" id="PF00081">
    <property type="entry name" value="Sod_Fe_N"/>
    <property type="match status" value="1"/>
</dbReference>
<keyword evidence="6" id="KW-0464">Manganese</keyword>
<protein>
    <recommendedName>
        <fullName evidence="3">superoxide dismutase</fullName>
        <ecNumber evidence="3">1.15.1.1</ecNumber>
    </recommendedName>
</protein>
<feature type="domain" description="Manganese/iron superoxide dismutase N-terminal" evidence="8">
    <location>
        <begin position="28"/>
        <end position="80"/>
    </location>
</feature>
<evidence type="ECO:0000256" key="2">
    <source>
        <dbReference type="ARBA" id="ARBA00008714"/>
    </source>
</evidence>
<dbReference type="PANTHER" id="PTHR11404">
    <property type="entry name" value="SUPEROXIDE DISMUTASE 2"/>
    <property type="match status" value="1"/>
</dbReference>
<gene>
    <name evidence="9" type="ORF">KUTeg_007149</name>
</gene>
<keyword evidence="4" id="KW-0479">Metal-binding</keyword>